<dbReference type="Pfam" id="PF06824">
    <property type="entry name" value="Glyco_hydro_125"/>
    <property type="match status" value="1"/>
</dbReference>
<dbReference type="AlphaFoldDB" id="A0A1H0UV02"/>
<dbReference type="InterPro" id="IPR012341">
    <property type="entry name" value="6hp_glycosidase-like_sf"/>
</dbReference>
<dbReference type="SMART" id="SM01149">
    <property type="entry name" value="DUF1237"/>
    <property type="match status" value="1"/>
</dbReference>
<dbReference type="PANTHER" id="PTHR31047:SF0">
    <property type="entry name" value="MEIOTICALLY UP-REGULATED GENE 157 PROTEIN"/>
    <property type="match status" value="1"/>
</dbReference>
<dbReference type="PIRSF" id="PIRSF028846">
    <property type="entry name" value="UCP028846"/>
    <property type="match status" value="1"/>
</dbReference>
<dbReference type="SUPFAM" id="SSF48208">
    <property type="entry name" value="Six-hairpin glycosidases"/>
    <property type="match status" value="1"/>
</dbReference>
<dbReference type="RefSeq" id="WP_228770191.1">
    <property type="nucleotide sequence ID" value="NZ_FNDV01000007.1"/>
</dbReference>
<dbReference type="InterPro" id="IPR008928">
    <property type="entry name" value="6-hairpin_glycosidase_sf"/>
</dbReference>
<keyword evidence="2" id="KW-1185">Reference proteome</keyword>
<evidence type="ECO:0008006" key="3">
    <source>
        <dbReference type="Google" id="ProtNLM"/>
    </source>
</evidence>
<dbReference type="InterPro" id="IPR008313">
    <property type="entry name" value="GH125"/>
</dbReference>
<sequence>MAQLRAELLGKVSARITEVTGRAEIADAVTRFLRNTAETTVSEQPDGTTFVITGDIPAMWLRDSAAQLKPLLYLLDDAPELLGLLNGLLLRHWRYISIDPYANAFNLEPNGHGHHSDRTPMDPIVWERKWEIDSLTYGIDFAYTLWKSAGSTDWCEATFRVAAARIVQTFTTEQDHEHRSSYTFRRGGRFASGRNTLNRHGKGRLTRPTGMVWSAFRPSDDACEAGFNVPGNFYAAQAMRQLAEIARELLHDDTLAADADRLHREMSDGLADHASVEGPGGTEIFAYEVDGFGGSALLDDANVPSLLSLPYLGCVDVDDPVYQATRKFLLSPRNQYYFQGTAAKGIGSPHTPRNHVWPIALAVQGLTAATAEEQAEIIALLLDTTGGTGMMHESFHVDDPTRFTREWFSWANSMFCELVLVHCGYRLGGGRSPEYLPQA</sequence>
<protein>
    <recommendedName>
        <fullName evidence="3">Meiotically up-regulated gene 157 (Mug157) protein</fullName>
    </recommendedName>
</protein>
<dbReference type="PANTHER" id="PTHR31047">
    <property type="entry name" value="MEIOTICALLY UP-REGULATED GENE 157 PROTEIN"/>
    <property type="match status" value="1"/>
</dbReference>
<proteinExistence type="predicted"/>
<organism evidence="1 2">
    <name type="scientific">Actinokineospora alba</name>
    <dbReference type="NCBI Taxonomy" id="504798"/>
    <lineage>
        <taxon>Bacteria</taxon>
        <taxon>Bacillati</taxon>
        <taxon>Actinomycetota</taxon>
        <taxon>Actinomycetes</taxon>
        <taxon>Pseudonocardiales</taxon>
        <taxon>Pseudonocardiaceae</taxon>
        <taxon>Actinokineospora</taxon>
    </lineage>
</organism>
<dbReference type="Gene3D" id="1.50.10.10">
    <property type="match status" value="1"/>
</dbReference>
<evidence type="ECO:0000313" key="1">
    <source>
        <dbReference type="EMBL" id="SDP69931.1"/>
    </source>
</evidence>
<dbReference type="STRING" id="504798.SAMN05421871_107320"/>
<reference evidence="2" key="1">
    <citation type="submission" date="2016-10" db="EMBL/GenBank/DDBJ databases">
        <authorList>
            <person name="Varghese N."/>
            <person name="Submissions S."/>
        </authorList>
    </citation>
    <scope>NUCLEOTIDE SEQUENCE [LARGE SCALE GENOMIC DNA]</scope>
    <source>
        <strain evidence="2">IBRC-M 10655</strain>
    </source>
</reference>
<accession>A0A1H0UV02</accession>
<gene>
    <name evidence="1" type="ORF">SAMN05192558_11284</name>
</gene>
<dbReference type="Proteomes" id="UP000199651">
    <property type="component" value="Unassembled WGS sequence"/>
</dbReference>
<name>A0A1H0UV02_9PSEU</name>
<evidence type="ECO:0000313" key="2">
    <source>
        <dbReference type="Proteomes" id="UP000199651"/>
    </source>
</evidence>
<dbReference type="EMBL" id="FNJB01000012">
    <property type="protein sequence ID" value="SDP69931.1"/>
    <property type="molecule type" value="Genomic_DNA"/>
</dbReference>
<dbReference type="GO" id="GO:0005975">
    <property type="term" value="P:carbohydrate metabolic process"/>
    <property type="evidence" value="ECO:0007669"/>
    <property type="project" value="InterPro"/>
</dbReference>